<evidence type="ECO:0000256" key="2">
    <source>
        <dbReference type="ARBA" id="ARBA00006730"/>
    </source>
</evidence>
<evidence type="ECO:0000259" key="9">
    <source>
        <dbReference type="Pfam" id="PF01266"/>
    </source>
</evidence>
<dbReference type="GO" id="GO:0016491">
    <property type="term" value="F:oxidoreductase activity"/>
    <property type="evidence" value="ECO:0007669"/>
    <property type="project" value="UniProtKB-KW"/>
</dbReference>
<evidence type="ECO:0000256" key="5">
    <source>
        <dbReference type="ARBA" id="ARBA00023002"/>
    </source>
</evidence>
<dbReference type="RefSeq" id="WP_390221092.1">
    <property type="nucleotide sequence ID" value="NZ_JBHSXX010000001.1"/>
</dbReference>
<sequence length="303" mass="32870">MRITVIGGGVVGLSAALRLARRDHRITVVSADPLTETTTTVAGGLIYPRHAEPVERVARWTEVSVAEFHRLAEVPGTGVRFRPGALLRRTDRPMPPWADAVGGMTRDTDVAAPYTDALRCVSPLVNTGRYVAWLEAELRRAGVEFERRTVRALSDVADETDMVVNAAGMDAGRLAGDDTVRPARGQVVHIADPGLTEWIVDEDDFSYVLPHGDHAVCGGTEEFGEDSLEPDPDTTKDILRRCAALLPGIEDAEILRVKVGLRPHRDRIRLDREGDVIHCYGLGGVGVTLSWGCADEVADLAGR</sequence>
<dbReference type="EC" id="1.4.3.3" evidence="6"/>
<gene>
    <name evidence="10" type="ORF">ACFQGD_21900</name>
</gene>
<protein>
    <recommendedName>
        <fullName evidence="7">D-amino-acid oxidase</fullName>
        <ecNumber evidence="6">1.4.3.3</ecNumber>
    </recommendedName>
</protein>
<name>A0ABW2C4N6_9PSEU</name>
<dbReference type="Gene3D" id="3.30.9.10">
    <property type="entry name" value="D-Amino Acid Oxidase, subunit A, domain 2"/>
    <property type="match status" value="1"/>
</dbReference>
<dbReference type="SUPFAM" id="SSF51971">
    <property type="entry name" value="Nucleotide-binding domain"/>
    <property type="match status" value="1"/>
</dbReference>
<dbReference type="Proteomes" id="UP001596337">
    <property type="component" value="Unassembled WGS sequence"/>
</dbReference>
<organism evidence="10 11">
    <name type="scientific">Haloechinothrix salitolerans</name>
    <dbReference type="NCBI Taxonomy" id="926830"/>
    <lineage>
        <taxon>Bacteria</taxon>
        <taxon>Bacillati</taxon>
        <taxon>Actinomycetota</taxon>
        <taxon>Actinomycetes</taxon>
        <taxon>Pseudonocardiales</taxon>
        <taxon>Pseudonocardiaceae</taxon>
        <taxon>Haloechinothrix</taxon>
    </lineage>
</organism>
<dbReference type="PANTHER" id="PTHR11530:SF11">
    <property type="entry name" value="D-ASPARTATE OXIDASE"/>
    <property type="match status" value="1"/>
</dbReference>
<evidence type="ECO:0000256" key="4">
    <source>
        <dbReference type="ARBA" id="ARBA00022827"/>
    </source>
</evidence>
<dbReference type="InterPro" id="IPR006076">
    <property type="entry name" value="FAD-dep_OxRdtase"/>
</dbReference>
<evidence type="ECO:0000256" key="6">
    <source>
        <dbReference type="ARBA" id="ARBA00039101"/>
    </source>
</evidence>
<evidence type="ECO:0000256" key="3">
    <source>
        <dbReference type="ARBA" id="ARBA00022630"/>
    </source>
</evidence>
<evidence type="ECO:0000313" key="11">
    <source>
        <dbReference type="Proteomes" id="UP001596337"/>
    </source>
</evidence>
<evidence type="ECO:0000256" key="8">
    <source>
        <dbReference type="ARBA" id="ARBA00049547"/>
    </source>
</evidence>
<accession>A0ABW2C4N6</accession>
<evidence type="ECO:0000313" key="10">
    <source>
        <dbReference type="EMBL" id="MFC6869799.1"/>
    </source>
</evidence>
<keyword evidence="11" id="KW-1185">Reference proteome</keyword>
<dbReference type="Gene3D" id="3.40.50.720">
    <property type="entry name" value="NAD(P)-binding Rossmann-like Domain"/>
    <property type="match status" value="1"/>
</dbReference>
<evidence type="ECO:0000256" key="7">
    <source>
        <dbReference type="ARBA" id="ARBA00039751"/>
    </source>
</evidence>
<feature type="domain" description="FAD dependent oxidoreductase" evidence="9">
    <location>
        <begin position="2"/>
        <end position="300"/>
    </location>
</feature>
<dbReference type="PIRSF" id="PIRSF000189">
    <property type="entry name" value="D-aa_oxidase"/>
    <property type="match status" value="1"/>
</dbReference>
<keyword evidence="5 10" id="KW-0560">Oxidoreductase</keyword>
<dbReference type="InterPro" id="IPR023209">
    <property type="entry name" value="DAO"/>
</dbReference>
<evidence type="ECO:0000256" key="1">
    <source>
        <dbReference type="ARBA" id="ARBA00001974"/>
    </source>
</evidence>
<dbReference type="Pfam" id="PF01266">
    <property type="entry name" value="DAO"/>
    <property type="match status" value="1"/>
</dbReference>
<keyword evidence="4" id="KW-0274">FAD</keyword>
<comment type="catalytic activity">
    <reaction evidence="8">
        <text>a D-alpha-amino acid + O2 + H2O = a 2-oxocarboxylate + H2O2 + NH4(+)</text>
        <dbReference type="Rhea" id="RHEA:21816"/>
        <dbReference type="ChEBI" id="CHEBI:15377"/>
        <dbReference type="ChEBI" id="CHEBI:15379"/>
        <dbReference type="ChEBI" id="CHEBI:16240"/>
        <dbReference type="ChEBI" id="CHEBI:28938"/>
        <dbReference type="ChEBI" id="CHEBI:35179"/>
        <dbReference type="ChEBI" id="CHEBI:59871"/>
        <dbReference type="EC" id="1.4.3.3"/>
    </reaction>
    <physiologicalReaction direction="left-to-right" evidence="8">
        <dbReference type="Rhea" id="RHEA:21817"/>
    </physiologicalReaction>
</comment>
<dbReference type="PANTHER" id="PTHR11530">
    <property type="entry name" value="D-AMINO ACID OXIDASE"/>
    <property type="match status" value="1"/>
</dbReference>
<comment type="caution">
    <text evidence="10">The sequence shown here is derived from an EMBL/GenBank/DDBJ whole genome shotgun (WGS) entry which is preliminary data.</text>
</comment>
<reference evidence="11" key="1">
    <citation type="journal article" date="2019" name="Int. J. Syst. Evol. Microbiol.">
        <title>The Global Catalogue of Microorganisms (GCM) 10K type strain sequencing project: providing services to taxonomists for standard genome sequencing and annotation.</title>
        <authorList>
            <consortium name="The Broad Institute Genomics Platform"/>
            <consortium name="The Broad Institute Genome Sequencing Center for Infectious Disease"/>
            <person name="Wu L."/>
            <person name="Ma J."/>
        </authorList>
    </citation>
    <scope>NUCLEOTIDE SEQUENCE [LARGE SCALE GENOMIC DNA]</scope>
    <source>
        <strain evidence="11">KCTC 32255</strain>
    </source>
</reference>
<proteinExistence type="inferred from homology"/>
<comment type="cofactor">
    <cofactor evidence="1">
        <name>FAD</name>
        <dbReference type="ChEBI" id="CHEBI:57692"/>
    </cofactor>
</comment>
<keyword evidence="3" id="KW-0285">Flavoprotein</keyword>
<dbReference type="EMBL" id="JBHSXX010000001">
    <property type="protein sequence ID" value="MFC6869799.1"/>
    <property type="molecule type" value="Genomic_DNA"/>
</dbReference>
<comment type="similarity">
    <text evidence="2">Belongs to the DAMOX/DASOX family.</text>
</comment>
<dbReference type="SUPFAM" id="SSF54373">
    <property type="entry name" value="FAD-linked reductases, C-terminal domain"/>
    <property type="match status" value="1"/>
</dbReference>